<dbReference type="PANTHER" id="PTHR35567">
    <property type="entry name" value="MALATE DEHYDROGENASE (AFU_ORTHOLOGUE AFUA_2G13800)"/>
    <property type="match status" value="1"/>
</dbReference>
<proteinExistence type="predicted"/>
<dbReference type="InterPro" id="IPR021851">
    <property type="entry name" value="DUF3455"/>
</dbReference>
<dbReference type="Pfam" id="PF11937">
    <property type="entry name" value="DUF3455"/>
    <property type="match status" value="1"/>
</dbReference>
<comment type="caution">
    <text evidence="2">The sequence shown here is derived from an EMBL/GenBank/DDBJ whole genome shotgun (WGS) entry which is preliminary data.</text>
</comment>
<feature type="signal peptide" evidence="1">
    <location>
        <begin position="1"/>
        <end position="21"/>
    </location>
</feature>
<evidence type="ECO:0000256" key="1">
    <source>
        <dbReference type="SAM" id="SignalP"/>
    </source>
</evidence>
<sequence length="227" mass="23167">MFHHNLLPILLAISSTISAAALLPKPSPQRSPRGQSLILPASGLPSPTGGLKYIAVGLGTQNYTCAATPGSSTAAPVSVGALARLFNARHYLELHTDQIDKLSGSVLDLSTKSKGAMDPQSMGIPYLGQHFFTAAPASPEFDLIIVGARLVAKKLANVAAPSGAHSGPHKAGAVDWLALGDNGAGLGLGGVVSAYRVETAGGKASATCSGNKGAFTVPYAAQYWFYG</sequence>
<organism evidence="2 3">
    <name type="scientific">Venturia nashicola</name>
    <dbReference type="NCBI Taxonomy" id="86259"/>
    <lineage>
        <taxon>Eukaryota</taxon>
        <taxon>Fungi</taxon>
        <taxon>Dikarya</taxon>
        <taxon>Ascomycota</taxon>
        <taxon>Pezizomycotina</taxon>
        <taxon>Dothideomycetes</taxon>
        <taxon>Pleosporomycetidae</taxon>
        <taxon>Venturiales</taxon>
        <taxon>Venturiaceae</taxon>
        <taxon>Venturia</taxon>
    </lineage>
</organism>
<dbReference type="Proteomes" id="UP000298493">
    <property type="component" value="Unassembled WGS sequence"/>
</dbReference>
<dbReference type="AlphaFoldDB" id="A0A4Z1PLQ4"/>
<dbReference type="OrthoDB" id="1859733at2759"/>
<dbReference type="PANTHER" id="PTHR35567:SF3">
    <property type="entry name" value="MALATE DEHYDROGENASE"/>
    <property type="match status" value="1"/>
</dbReference>
<dbReference type="EMBL" id="SNSC02000002">
    <property type="protein sequence ID" value="TID26811.1"/>
    <property type="molecule type" value="Genomic_DNA"/>
</dbReference>
<accession>A0A4Z1PLQ4</accession>
<protein>
    <submittedName>
        <fullName evidence="2">Deoxyhypusine synthase</fullName>
    </submittedName>
</protein>
<evidence type="ECO:0000313" key="2">
    <source>
        <dbReference type="EMBL" id="TID26811.1"/>
    </source>
</evidence>
<keyword evidence="3" id="KW-1185">Reference proteome</keyword>
<reference evidence="2 3" key="1">
    <citation type="submission" date="2019-04" db="EMBL/GenBank/DDBJ databases">
        <title>High contiguity whole genome sequence and gene annotation resource for two Venturia nashicola isolates.</title>
        <authorList>
            <person name="Prokchorchik M."/>
            <person name="Won K."/>
            <person name="Lee Y."/>
            <person name="Choi E.D."/>
            <person name="Segonzac C."/>
            <person name="Sohn K.H."/>
        </authorList>
    </citation>
    <scope>NUCLEOTIDE SEQUENCE [LARGE SCALE GENOMIC DNA]</scope>
    <source>
        <strain evidence="2 3">PRI2</strain>
    </source>
</reference>
<name>A0A4Z1PLQ4_9PEZI</name>
<evidence type="ECO:0000313" key="3">
    <source>
        <dbReference type="Proteomes" id="UP000298493"/>
    </source>
</evidence>
<keyword evidence="1" id="KW-0732">Signal</keyword>
<feature type="chain" id="PRO_5021406748" evidence="1">
    <location>
        <begin position="22"/>
        <end position="227"/>
    </location>
</feature>
<gene>
    <name evidence="2" type="ORF">E6O75_ATG01304</name>
</gene>